<keyword evidence="6 9" id="KW-0443">Lipid metabolism</keyword>
<feature type="region of interest" description="Disordered" evidence="10">
    <location>
        <begin position="54"/>
        <end position="87"/>
    </location>
</feature>
<dbReference type="GO" id="GO:0006633">
    <property type="term" value="P:fatty acid biosynthetic process"/>
    <property type="evidence" value="ECO:0007669"/>
    <property type="project" value="UniProtKB-UniPathway"/>
</dbReference>
<dbReference type="InterPro" id="IPR050709">
    <property type="entry name" value="Biotin_Carboxyl_Carrier/Decarb"/>
</dbReference>
<accession>A0A1I1ZJV3</accession>
<dbReference type="STRING" id="74348.SAMN04488523_106147"/>
<evidence type="ECO:0000256" key="7">
    <source>
        <dbReference type="ARBA" id="ARBA00023160"/>
    </source>
</evidence>
<keyword evidence="4 9" id="KW-0444">Lipid biosynthesis</keyword>
<evidence type="ECO:0000313" key="13">
    <source>
        <dbReference type="Proteomes" id="UP000198977"/>
    </source>
</evidence>
<dbReference type="UniPathway" id="UPA00094"/>
<comment type="function">
    <text evidence="1 9">This protein is a component of the acetyl coenzyme A carboxylase complex; first, biotin carboxylase catalyzes the carboxylation of the carrier protein and then the transcarboxylase transfers the carboxyl group to form malonyl-CoA.</text>
</comment>
<dbReference type="PROSITE" id="PS00188">
    <property type="entry name" value="BIOTIN"/>
    <property type="match status" value="1"/>
</dbReference>
<reference evidence="12 13" key="1">
    <citation type="submission" date="2016-10" db="EMBL/GenBank/DDBJ databases">
        <authorList>
            <person name="de Groot N.N."/>
        </authorList>
    </citation>
    <scope>NUCLEOTIDE SEQUENCE [LARGE SCALE GENOMIC DNA]</scope>
    <source>
        <strain evidence="12 13">DSM 11443</strain>
    </source>
</reference>
<keyword evidence="7 9" id="KW-0275">Fatty acid biosynthesis</keyword>
<name>A0A1I1ZJV3_9RHOB</name>
<dbReference type="PANTHER" id="PTHR45266:SF3">
    <property type="entry name" value="OXALOACETATE DECARBOXYLASE ALPHA CHAIN"/>
    <property type="match status" value="1"/>
</dbReference>
<dbReference type="RefSeq" id="WP_093923843.1">
    <property type="nucleotide sequence ID" value="NZ_FOMW01000006.1"/>
</dbReference>
<evidence type="ECO:0000313" key="12">
    <source>
        <dbReference type="EMBL" id="SFE30833.1"/>
    </source>
</evidence>
<dbReference type="NCBIfam" id="TIGR00531">
    <property type="entry name" value="BCCP"/>
    <property type="match status" value="1"/>
</dbReference>
<dbReference type="EMBL" id="FOMW01000006">
    <property type="protein sequence ID" value="SFE30833.1"/>
    <property type="molecule type" value="Genomic_DNA"/>
</dbReference>
<dbReference type="Pfam" id="PF00364">
    <property type="entry name" value="Biotin_lipoyl"/>
    <property type="match status" value="1"/>
</dbReference>
<evidence type="ECO:0000256" key="2">
    <source>
        <dbReference type="ARBA" id="ARBA00005194"/>
    </source>
</evidence>
<evidence type="ECO:0000256" key="8">
    <source>
        <dbReference type="ARBA" id="ARBA00023267"/>
    </source>
</evidence>
<evidence type="ECO:0000256" key="4">
    <source>
        <dbReference type="ARBA" id="ARBA00022516"/>
    </source>
</evidence>
<keyword evidence="5 9" id="KW-0276">Fatty acid metabolism</keyword>
<dbReference type="InterPro" id="IPR001882">
    <property type="entry name" value="Biotin_BS"/>
</dbReference>
<evidence type="ECO:0000256" key="1">
    <source>
        <dbReference type="ARBA" id="ARBA00003761"/>
    </source>
</evidence>
<dbReference type="InterPro" id="IPR001249">
    <property type="entry name" value="AcCoA_biotinCC"/>
</dbReference>
<dbReference type="PANTHER" id="PTHR45266">
    <property type="entry name" value="OXALOACETATE DECARBOXYLASE ALPHA CHAIN"/>
    <property type="match status" value="1"/>
</dbReference>
<dbReference type="SUPFAM" id="SSF51230">
    <property type="entry name" value="Single hybrid motif"/>
    <property type="match status" value="1"/>
</dbReference>
<organism evidence="12 13">
    <name type="scientific">Sulfitobacter brevis</name>
    <dbReference type="NCBI Taxonomy" id="74348"/>
    <lineage>
        <taxon>Bacteria</taxon>
        <taxon>Pseudomonadati</taxon>
        <taxon>Pseudomonadota</taxon>
        <taxon>Alphaproteobacteria</taxon>
        <taxon>Rhodobacterales</taxon>
        <taxon>Roseobacteraceae</taxon>
        <taxon>Sulfitobacter</taxon>
    </lineage>
</organism>
<dbReference type="Gene3D" id="2.40.50.100">
    <property type="match status" value="1"/>
</dbReference>
<gene>
    <name evidence="12" type="ORF">SAMN04488523_106147</name>
</gene>
<sequence length="167" mass="17455">MTKNTHDADVAFIRALAELLNENDLTELQVKRDYAEDDSLNVRVSRKPPQQIIAPQQMQAAPAQMSAAASAPMQATGAGASDAPADPADHPGAVTSPMVGTIYSQAEPGAPAFISVGQLVAEGDTLLIVEAMKTMNHIPAPRAGTIKRIMVADGDAVEFGAPLVILE</sequence>
<comment type="pathway">
    <text evidence="2 9">Lipid metabolism; fatty acid biosynthesis.</text>
</comment>
<dbReference type="FunFam" id="2.40.50.100:FF:000003">
    <property type="entry name" value="Acetyl-CoA carboxylase biotin carboxyl carrier protein"/>
    <property type="match status" value="1"/>
</dbReference>
<protein>
    <recommendedName>
        <fullName evidence="3 9">Biotin carboxyl carrier protein of acetyl-CoA carboxylase</fullName>
    </recommendedName>
</protein>
<evidence type="ECO:0000256" key="3">
    <source>
        <dbReference type="ARBA" id="ARBA00017562"/>
    </source>
</evidence>
<dbReference type="PRINTS" id="PR01071">
    <property type="entry name" value="ACOABIOTINCC"/>
</dbReference>
<evidence type="ECO:0000256" key="6">
    <source>
        <dbReference type="ARBA" id="ARBA00023098"/>
    </source>
</evidence>
<dbReference type="InterPro" id="IPR011053">
    <property type="entry name" value="Single_hybrid_motif"/>
</dbReference>
<dbReference type="OrthoDB" id="9811735at2"/>
<dbReference type="GO" id="GO:0003989">
    <property type="term" value="F:acetyl-CoA carboxylase activity"/>
    <property type="evidence" value="ECO:0007669"/>
    <property type="project" value="InterPro"/>
</dbReference>
<dbReference type="CDD" id="cd06850">
    <property type="entry name" value="biotinyl_domain"/>
    <property type="match status" value="1"/>
</dbReference>
<evidence type="ECO:0000259" key="11">
    <source>
        <dbReference type="PROSITE" id="PS50968"/>
    </source>
</evidence>
<keyword evidence="13" id="KW-1185">Reference proteome</keyword>
<feature type="domain" description="Lipoyl-binding" evidence="11">
    <location>
        <begin position="91"/>
        <end position="167"/>
    </location>
</feature>
<keyword evidence="8 9" id="KW-0092">Biotin</keyword>
<evidence type="ECO:0000256" key="10">
    <source>
        <dbReference type="SAM" id="MobiDB-lite"/>
    </source>
</evidence>
<evidence type="ECO:0000256" key="5">
    <source>
        <dbReference type="ARBA" id="ARBA00022832"/>
    </source>
</evidence>
<dbReference type="AlphaFoldDB" id="A0A1I1ZJV3"/>
<dbReference type="PROSITE" id="PS50968">
    <property type="entry name" value="BIOTINYL_LIPOYL"/>
    <property type="match status" value="1"/>
</dbReference>
<dbReference type="GO" id="GO:0009317">
    <property type="term" value="C:acetyl-CoA carboxylase complex"/>
    <property type="evidence" value="ECO:0007669"/>
    <property type="project" value="InterPro"/>
</dbReference>
<dbReference type="Proteomes" id="UP000198977">
    <property type="component" value="Unassembled WGS sequence"/>
</dbReference>
<evidence type="ECO:0000256" key="9">
    <source>
        <dbReference type="RuleBase" id="RU364072"/>
    </source>
</evidence>
<proteinExistence type="predicted"/>
<dbReference type="InterPro" id="IPR000089">
    <property type="entry name" value="Biotin_lipoyl"/>
</dbReference>